<evidence type="ECO:0000313" key="2">
    <source>
        <dbReference type="EMBL" id="PQO42592.1"/>
    </source>
</evidence>
<dbReference type="RefSeq" id="WP_105351054.1">
    <property type="nucleotide sequence ID" value="NZ_PUIB01000003.1"/>
</dbReference>
<accession>A0A2S8GDQ3</accession>
<evidence type="ECO:0000259" key="1">
    <source>
        <dbReference type="Pfam" id="PF01966"/>
    </source>
</evidence>
<gene>
    <name evidence="2" type="ORF">C5Y98_01780</name>
</gene>
<organism evidence="2 3">
    <name type="scientific">Blastopirellula marina</name>
    <dbReference type="NCBI Taxonomy" id="124"/>
    <lineage>
        <taxon>Bacteria</taxon>
        <taxon>Pseudomonadati</taxon>
        <taxon>Planctomycetota</taxon>
        <taxon>Planctomycetia</taxon>
        <taxon>Pirellulales</taxon>
        <taxon>Pirellulaceae</taxon>
        <taxon>Blastopirellula</taxon>
    </lineage>
</organism>
<dbReference type="SUPFAM" id="SSF109604">
    <property type="entry name" value="HD-domain/PDEase-like"/>
    <property type="match status" value="1"/>
</dbReference>
<proteinExistence type="predicted"/>
<reference evidence="2 3" key="1">
    <citation type="submission" date="2018-02" db="EMBL/GenBank/DDBJ databases">
        <title>Comparative genomes isolates from brazilian mangrove.</title>
        <authorList>
            <person name="Araujo J.E."/>
            <person name="Taketani R.G."/>
            <person name="Silva M.C.P."/>
            <person name="Loureco M.V."/>
            <person name="Andreote F.D."/>
        </authorList>
    </citation>
    <scope>NUCLEOTIDE SEQUENCE [LARGE SCALE GENOMIC DNA]</scope>
    <source>
        <strain evidence="2 3">NAP PRIS-MGV</strain>
    </source>
</reference>
<evidence type="ECO:0000313" key="3">
    <source>
        <dbReference type="Proteomes" id="UP000239388"/>
    </source>
</evidence>
<dbReference type="Proteomes" id="UP000239388">
    <property type="component" value="Unassembled WGS sequence"/>
</dbReference>
<dbReference type="OrthoDB" id="9797344at2"/>
<feature type="domain" description="HD" evidence="1">
    <location>
        <begin position="26"/>
        <end position="105"/>
    </location>
</feature>
<dbReference type="EMBL" id="PUIB01000003">
    <property type="protein sequence ID" value="PQO42592.1"/>
    <property type="molecule type" value="Genomic_DNA"/>
</dbReference>
<dbReference type="Gene3D" id="1.10.3210.10">
    <property type="entry name" value="Hypothetical protein af1432"/>
    <property type="match status" value="1"/>
</dbReference>
<dbReference type="InterPro" id="IPR006674">
    <property type="entry name" value="HD_domain"/>
</dbReference>
<protein>
    <recommendedName>
        <fullName evidence="1">HD domain-containing protein</fullName>
    </recommendedName>
</protein>
<dbReference type="Pfam" id="PF01966">
    <property type="entry name" value="HD"/>
    <property type="match status" value="1"/>
</dbReference>
<name>A0A2S8GDQ3_9BACT</name>
<sequence>MSIAMRPLVERIVQTYGLPLDGCHGIAHWARVLDIGQRLADTTEADRDVVTLFALFHDACRENEGHDPEHGQRGAELAVELRGEYFELSDQQFSRLVQACQGHTCQRHHADITVQTCWDSDRLDLGRVGVYPNRYFLNTEVAKRDETIRWAHSRAAFMMIPEWLPERWGVPIPILAKS</sequence>
<comment type="caution">
    <text evidence="2">The sequence shown here is derived from an EMBL/GenBank/DDBJ whole genome shotgun (WGS) entry which is preliminary data.</text>
</comment>
<dbReference type="AlphaFoldDB" id="A0A2S8GDQ3"/>